<evidence type="ECO:0000313" key="4">
    <source>
        <dbReference type="Proteomes" id="UP001316803"/>
    </source>
</evidence>
<evidence type="ECO:0000259" key="2">
    <source>
        <dbReference type="PROSITE" id="PS50157"/>
    </source>
</evidence>
<keyword evidence="1" id="KW-0863">Zinc-finger</keyword>
<reference evidence="3 4" key="1">
    <citation type="submission" date="2022-12" db="EMBL/GenBank/DDBJ databases">
        <title>Genomic features and morphological characterization of a novel Knufia sp. strain isolated from spacecraft assembly facility.</title>
        <authorList>
            <person name="Teixeira M."/>
            <person name="Chander A.M."/>
            <person name="Stajich J.E."/>
            <person name="Venkateswaran K."/>
        </authorList>
    </citation>
    <scope>NUCLEOTIDE SEQUENCE [LARGE SCALE GENOMIC DNA]</scope>
    <source>
        <strain evidence="3 4">FJI-L2-BK-P2</strain>
    </source>
</reference>
<sequence>MAAAPRKIYECEHCTSYKCRNKKDLALHMLREHNIKPKEPLYPCKSCGVDFGNKSAKDRHKCPRHEPKNNEQ</sequence>
<name>A0AAN8ETW3_9EURO</name>
<comment type="caution">
    <text evidence="3">The sequence shown here is derived from an EMBL/GenBank/DDBJ whole genome shotgun (WGS) entry which is preliminary data.</text>
</comment>
<evidence type="ECO:0000256" key="1">
    <source>
        <dbReference type="PROSITE-ProRule" id="PRU00042"/>
    </source>
</evidence>
<dbReference type="Proteomes" id="UP001316803">
    <property type="component" value="Unassembled WGS sequence"/>
</dbReference>
<keyword evidence="1" id="KW-0862">Zinc</keyword>
<evidence type="ECO:0000313" key="3">
    <source>
        <dbReference type="EMBL" id="KAK5958838.1"/>
    </source>
</evidence>
<gene>
    <name evidence="3" type="ORF">OHC33_000682</name>
</gene>
<dbReference type="PROSITE" id="PS00028">
    <property type="entry name" value="ZINC_FINGER_C2H2_1"/>
    <property type="match status" value="1"/>
</dbReference>
<feature type="domain" description="C2H2-type" evidence="2">
    <location>
        <begin position="42"/>
        <end position="70"/>
    </location>
</feature>
<dbReference type="AlphaFoldDB" id="A0AAN8ETW3"/>
<keyword evidence="4" id="KW-1185">Reference proteome</keyword>
<dbReference type="Gene3D" id="3.30.160.60">
    <property type="entry name" value="Classic Zinc Finger"/>
    <property type="match status" value="1"/>
</dbReference>
<dbReference type="GO" id="GO:0008270">
    <property type="term" value="F:zinc ion binding"/>
    <property type="evidence" value="ECO:0007669"/>
    <property type="project" value="UniProtKB-KW"/>
</dbReference>
<keyword evidence="1" id="KW-0479">Metal-binding</keyword>
<feature type="non-terminal residue" evidence="3">
    <location>
        <position position="72"/>
    </location>
</feature>
<dbReference type="PROSITE" id="PS50157">
    <property type="entry name" value="ZINC_FINGER_C2H2_2"/>
    <property type="match status" value="1"/>
</dbReference>
<dbReference type="InterPro" id="IPR013087">
    <property type="entry name" value="Znf_C2H2_type"/>
</dbReference>
<dbReference type="SMART" id="SM00355">
    <property type="entry name" value="ZnF_C2H2"/>
    <property type="match status" value="2"/>
</dbReference>
<accession>A0AAN8ETW3</accession>
<organism evidence="3 4">
    <name type="scientific">Knufia fluminis</name>
    <dbReference type="NCBI Taxonomy" id="191047"/>
    <lineage>
        <taxon>Eukaryota</taxon>
        <taxon>Fungi</taxon>
        <taxon>Dikarya</taxon>
        <taxon>Ascomycota</taxon>
        <taxon>Pezizomycotina</taxon>
        <taxon>Eurotiomycetes</taxon>
        <taxon>Chaetothyriomycetidae</taxon>
        <taxon>Chaetothyriales</taxon>
        <taxon>Trichomeriaceae</taxon>
        <taxon>Knufia</taxon>
    </lineage>
</organism>
<dbReference type="EMBL" id="JAKLMC020000001">
    <property type="protein sequence ID" value="KAK5958838.1"/>
    <property type="molecule type" value="Genomic_DNA"/>
</dbReference>
<proteinExistence type="predicted"/>
<protein>
    <recommendedName>
        <fullName evidence="2">C2H2-type domain-containing protein</fullName>
    </recommendedName>
</protein>